<dbReference type="Gene3D" id="1.20.1270.60">
    <property type="entry name" value="Arfaptin homology (AH) domain/BAR domain"/>
    <property type="match status" value="1"/>
</dbReference>
<dbReference type="PROSITE" id="PS50002">
    <property type="entry name" value="SH3"/>
    <property type="match status" value="1"/>
</dbReference>
<dbReference type="SUPFAM" id="SSF103657">
    <property type="entry name" value="BAR/IMD domain-like"/>
    <property type="match status" value="1"/>
</dbReference>
<reference evidence="10" key="1">
    <citation type="submission" date="2016-03" db="EMBL/GenBank/DDBJ databases">
        <authorList>
            <person name="Devillers H."/>
        </authorList>
    </citation>
    <scope>NUCLEOTIDE SEQUENCE [LARGE SCALE GENOMIC DNA]</scope>
</reference>
<dbReference type="InterPro" id="IPR004148">
    <property type="entry name" value="BAR_dom"/>
</dbReference>
<dbReference type="GO" id="GO:0043332">
    <property type="term" value="C:mating projection tip"/>
    <property type="evidence" value="ECO:0007669"/>
    <property type="project" value="TreeGrafter"/>
</dbReference>
<dbReference type="GO" id="GO:0051666">
    <property type="term" value="P:actin cortical patch localization"/>
    <property type="evidence" value="ECO:0007669"/>
    <property type="project" value="InterPro"/>
</dbReference>
<dbReference type="SUPFAM" id="SSF50044">
    <property type="entry name" value="SH3-domain"/>
    <property type="match status" value="1"/>
</dbReference>
<feature type="region of interest" description="Disordered" evidence="6">
    <location>
        <begin position="289"/>
        <end position="308"/>
    </location>
</feature>
<dbReference type="AlphaFoldDB" id="A0A1G4MEV3"/>
<dbReference type="Pfam" id="PF03114">
    <property type="entry name" value="BAR"/>
    <property type="match status" value="1"/>
</dbReference>
<dbReference type="GO" id="GO:0031097">
    <property type="term" value="C:medial cortex"/>
    <property type="evidence" value="ECO:0007669"/>
    <property type="project" value="TreeGrafter"/>
</dbReference>
<evidence type="ECO:0000256" key="1">
    <source>
        <dbReference type="ARBA" id="ARBA00022443"/>
    </source>
</evidence>
<dbReference type="FunFam" id="1.20.1270.60:FF:000048">
    <property type="entry name" value="BAR adaptor protein RVS167"/>
    <property type="match status" value="1"/>
</dbReference>
<dbReference type="Gene3D" id="2.30.30.40">
    <property type="entry name" value="SH3 Domains"/>
    <property type="match status" value="1"/>
</dbReference>
<dbReference type="GO" id="GO:0008289">
    <property type="term" value="F:lipid binding"/>
    <property type="evidence" value="ECO:0007669"/>
    <property type="project" value="TreeGrafter"/>
</dbReference>
<dbReference type="InterPro" id="IPR036028">
    <property type="entry name" value="SH3-like_dom_sf"/>
</dbReference>
<dbReference type="InterPro" id="IPR001452">
    <property type="entry name" value="SH3_domain"/>
</dbReference>
<dbReference type="PANTHER" id="PTHR47174:SF1">
    <property type="entry name" value="REDUCED VIABILITY UPON STARVATION PROTEIN 167"/>
    <property type="match status" value="1"/>
</dbReference>
<accession>A0A1G4MEV3</accession>
<dbReference type="Pfam" id="PF00018">
    <property type="entry name" value="SH3_1"/>
    <property type="match status" value="1"/>
</dbReference>
<evidence type="ECO:0000256" key="2">
    <source>
        <dbReference type="ARBA" id="ARBA00022553"/>
    </source>
</evidence>
<dbReference type="OrthoDB" id="2159336at2759"/>
<feature type="coiled-coil region" evidence="5">
    <location>
        <begin position="25"/>
        <end position="52"/>
    </location>
</feature>
<dbReference type="PROSITE" id="PS51021">
    <property type="entry name" value="BAR"/>
    <property type="match status" value="1"/>
</dbReference>
<evidence type="ECO:0000259" key="8">
    <source>
        <dbReference type="PROSITE" id="PS51021"/>
    </source>
</evidence>
<dbReference type="InterPro" id="IPR046982">
    <property type="entry name" value="BIN3/RVS161-like"/>
</dbReference>
<organism evidence="9 10">
    <name type="scientific">Lachancea fermentati</name>
    <name type="common">Zygosaccharomyces fermentati</name>
    <dbReference type="NCBI Taxonomy" id="4955"/>
    <lineage>
        <taxon>Eukaryota</taxon>
        <taxon>Fungi</taxon>
        <taxon>Dikarya</taxon>
        <taxon>Ascomycota</taxon>
        <taxon>Saccharomycotina</taxon>
        <taxon>Saccharomycetes</taxon>
        <taxon>Saccharomycetales</taxon>
        <taxon>Saccharomycetaceae</taxon>
        <taxon>Lachancea</taxon>
    </lineage>
</organism>
<sequence length="467" mass="52353">MSFKGFTKAVARAPQSFRQKFNMGQQTEDAVYEDAERRFKELEAETKKLSEESKRYFTAVNGMLQHQIGFAKAMEEIFKPISGKMSDPNAAVPEDNPEGIEASEQYRELVAELQTTLKPDLALIEEKIVQPSQELLKIINYIRKMATKRNHKRIDLDRHLNTLNKYENKKEPTAKDEERSYKAQAQVEVAQQEYDYYNDMLKNELPVLFQLEAEFVKPLFVSFYYMQLNIFYSLYNRMQDMKIPYFNLDSDILEEFNAKRGNIEEQTDSLNITHFKVGYNKAKLEMTKRRYGAQSPTSPTSPVSGTSSFGQAPVYNSAAVAGAPGYAPQSPTTAYGQTSQLPSYGQATSFVAPQAQYPPQVTGNEKSQYIPQPTAAQAAIPQAPMAAPQTASSYAVSSPPTTAPAPGVETVTALYDYQAQADGDLTFPAGAIIEVVERTSDANGWWTGRYNGYQGVFPGNYVQLNKQ</sequence>
<dbReference type="PANTHER" id="PTHR47174">
    <property type="entry name" value="BRIDGING INTEGRATOR 3"/>
    <property type="match status" value="1"/>
</dbReference>
<evidence type="ECO:0000256" key="4">
    <source>
        <dbReference type="PROSITE-ProRule" id="PRU00192"/>
    </source>
</evidence>
<dbReference type="STRING" id="4955.A0A1G4MEV3"/>
<name>A0A1G4MEV3_LACFM</name>
<protein>
    <submittedName>
        <fullName evidence="9">LAFE_0F04170g1_1</fullName>
    </submittedName>
</protein>
<feature type="compositionally biased region" description="Low complexity" evidence="6">
    <location>
        <begin position="295"/>
        <end position="308"/>
    </location>
</feature>
<evidence type="ECO:0000256" key="3">
    <source>
        <dbReference type="ARBA" id="ARBA00023054"/>
    </source>
</evidence>
<evidence type="ECO:0000256" key="5">
    <source>
        <dbReference type="SAM" id="Coils"/>
    </source>
</evidence>
<dbReference type="SMART" id="SM00721">
    <property type="entry name" value="BAR"/>
    <property type="match status" value="1"/>
</dbReference>
<dbReference type="Proteomes" id="UP000190831">
    <property type="component" value="Chromosome F"/>
</dbReference>
<dbReference type="GO" id="GO:0030479">
    <property type="term" value="C:actin cortical patch"/>
    <property type="evidence" value="ECO:0007669"/>
    <property type="project" value="TreeGrafter"/>
</dbReference>
<dbReference type="CDD" id="cd07599">
    <property type="entry name" value="BAR_Rvs167p"/>
    <property type="match status" value="1"/>
</dbReference>
<keyword evidence="10" id="KW-1185">Reference proteome</keyword>
<dbReference type="FunFam" id="2.30.30.40:FF:000189">
    <property type="entry name" value="BAR adaptor protein RVS167"/>
    <property type="match status" value="1"/>
</dbReference>
<feature type="domain" description="SH3" evidence="7">
    <location>
        <begin position="406"/>
        <end position="467"/>
    </location>
</feature>
<keyword evidence="2" id="KW-0597">Phosphoprotein</keyword>
<keyword evidence="3 5" id="KW-0175">Coiled coil</keyword>
<dbReference type="PRINTS" id="PR00452">
    <property type="entry name" value="SH3DOMAIN"/>
</dbReference>
<dbReference type="InterPro" id="IPR027267">
    <property type="entry name" value="AH/BAR_dom_sf"/>
</dbReference>
<gene>
    <name evidence="9" type="ORF">LAFE_0F04170G</name>
</gene>
<dbReference type="GO" id="GO:1990528">
    <property type="term" value="C:Rvs161p-Rvs167p complex"/>
    <property type="evidence" value="ECO:0007669"/>
    <property type="project" value="TreeGrafter"/>
</dbReference>
<dbReference type="GO" id="GO:0097320">
    <property type="term" value="P:plasma membrane tubulation"/>
    <property type="evidence" value="ECO:0007669"/>
    <property type="project" value="TreeGrafter"/>
</dbReference>
<dbReference type="OMA" id="QEYDYYN"/>
<evidence type="ECO:0000256" key="6">
    <source>
        <dbReference type="SAM" id="MobiDB-lite"/>
    </source>
</evidence>
<proteinExistence type="predicted"/>
<dbReference type="GO" id="GO:0006897">
    <property type="term" value="P:endocytosis"/>
    <property type="evidence" value="ECO:0007669"/>
    <property type="project" value="InterPro"/>
</dbReference>
<feature type="domain" description="BAR" evidence="8">
    <location>
        <begin position="17"/>
        <end position="269"/>
    </location>
</feature>
<dbReference type="SMART" id="SM00326">
    <property type="entry name" value="SH3"/>
    <property type="match status" value="1"/>
</dbReference>
<keyword evidence="1 4" id="KW-0728">SH3 domain</keyword>
<evidence type="ECO:0000259" key="7">
    <source>
        <dbReference type="PROSITE" id="PS50002"/>
    </source>
</evidence>
<dbReference type="EMBL" id="LT598490">
    <property type="protein sequence ID" value="SCW02335.1"/>
    <property type="molecule type" value="Genomic_DNA"/>
</dbReference>
<evidence type="ECO:0000313" key="9">
    <source>
        <dbReference type="EMBL" id="SCW02335.1"/>
    </source>
</evidence>
<evidence type="ECO:0000313" key="10">
    <source>
        <dbReference type="Proteomes" id="UP000190831"/>
    </source>
</evidence>